<dbReference type="AlphaFoldDB" id="A0A7J6GAS1"/>
<feature type="compositionally biased region" description="Basic and acidic residues" evidence="1">
    <location>
        <begin position="34"/>
        <end position="43"/>
    </location>
</feature>
<sequence>MKEVIEEEKKKKVKDSTSQSLNEPAMSSSSDVFTPHESHDVSPHTRSWRQNINWDVRLGSKHSISNGNNSCILATQSSNSYCIAISNISLSILARDIPSVLSPGIWVTPTGVTLEPSAFDVFPSFCSPLKKKSWTPTIFGSLHTNPFTRTANVYNTR</sequence>
<feature type="region of interest" description="Disordered" evidence="1">
    <location>
        <begin position="1"/>
        <end position="45"/>
    </location>
</feature>
<protein>
    <submittedName>
        <fullName evidence="2">Uncharacterized protein</fullName>
    </submittedName>
</protein>
<feature type="compositionally biased region" description="Polar residues" evidence="1">
    <location>
        <begin position="16"/>
        <end position="32"/>
    </location>
</feature>
<name>A0A7J6GAS1_CANSA</name>
<feature type="compositionally biased region" description="Basic and acidic residues" evidence="1">
    <location>
        <begin position="1"/>
        <end position="10"/>
    </location>
</feature>
<gene>
    <name evidence="2" type="ORF">F8388_013508</name>
</gene>
<evidence type="ECO:0000256" key="1">
    <source>
        <dbReference type="SAM" id="MobiDB-lite"/>
    </source>
</evidence>
<reference evidence="2 3" key="1">
    <citation type="journal article" date="2020" name="bioRxiv">
        <title>Sequence and annotation of 42 cannabis genomes reveals extensive copy number variation in cannabinoid synthesis and pathogen resistance genes.</title>
        <authorList>
            <person name="Mckernan K.J."/>
            <person name="Helbert Y."/>
            <person name="Kane L.T."/>
            <person name="Ebling H."/>
            <person name="Zhang L."/>
            <person name="Liu B."/>
            <person name="Eaton Z."/>
            <person name="Mclaughlin S."/>
            <person name="Kingan S."/>
            <person name="Baybayan P."/>
            <person name="Concepcion G."/>
            <person name="Jordan M."/>
            <person name="Riva A."/>
            <person name="Barbazuk W."/>
            <person name="Harkins T."/>
        </authorList>
    </citation>
    <scope>NUCLEOTIDE SEQUENCE [LARGE SCALE GENOMIC DNA]</scope>
    <source>
        <strain evidence="3">cv. Jamaican Lion 4</strain>
        <tissue evidence="2">Leaf</tissue>
    </source>
</reference>
<dbReference type="Proteomes" id="UP000525078">
    <property type="component" value="Unassembled WGS sequence"/>
</dbReference>
<proteinExistence type="predicted"/>
<accession>A0A7J6GAS1</accession>
<dbReference type="EMBL" id="JAATIP010000069">
    <property type="protein sequence ID" value="KAF4379290.1"/>
    <property type="molecule type" value="Genomic_DNA"/>
</dbReference>
<organism evidence="2 3">
    <name type="scientific">Cannabis sativa</name>
    <name type="common">Hemp</name>
    <name type="synonym">Marijuana</name>
    <dbReference type="NCBI Taxonomy" id="3483"/>
    <lineage>
        <taxon>Eukaryota</taxon>
        <taxon>Viridiplantae</taxon>
        <taxon>Streptophyta</taxon>
        <taxon>Embryophyta</taxon>
        <taxon>Tracheophyta</taxon>
        <taxon>Spermatophyta</taxon>
        <taxon>Magnoliopsida</taxon>
        <taxon>eudicotyledons</taxon>
        <taxon>Gunneridae</taxon>
        <taxon>Pentapetalae</taxon>
        <taxon>rosids</taxon>
        <taxon>fabids</taxon>
        <taxon>Rosales</taxon>
        <taxon>Cannabaceae</taxon>
        <taxon>Cannabis</taxon>
    </lineage>
</organism>
<comment type="caution">
    <text evidence="2">The sequence shown here is derived from an EMBL/GenBank/DDBJ whole genome shotgun (WGS) entry which is preliminary data.</text>
</comment>
<evidence type="ECO:0000313" key="3">
    <source>
        <dbReference type="Proteomes" id="UP000525078"/>
    </source>
</evidence>
<evidence type="ECO:0000313" key="2">
    <source>
        <dbReference type="EMBL" id="KAF4379290.1"/>
    </source>
</evidence>